<reference evidence="2 3" key="1">
    <citation type="journal article" date="2024" name="G3 (Bethesda)">
        <title>Genome assembly of Hibiscus sabdariffa L. provides insights into metabolisms of medicinal natural products.</title>
        <authorList>
            <person name="Kim T."/>
        </authorList>
    </citation>
    <scope>NUCLEOTIDE SEQUENCE [LARGE SCALE GENOMIC DNA]</scope>
    <source>
        <strain evidence="2">TK-2024</strain>
        <tissue evidence="2">Old leaves</tissue>
    </source>
</reference>
<sequence>MAGLGSSLVSKLLKSHNVSSLHTRCAATSTVREARNKAELVDAVDETTGFNVEVLSGEQEALFSYLGSLQFLPVFDHSVLNIDIGGSSIEFAIRSCEKVGFSMSLKFGHITTDIHR</sequence>
<protein>
    <recommendedName>
        <fullName evidence="1">Ppx/GppA phosphatase N-terminal domain-containing protein</fullName>
    </recommendedName>
</protein>
<name>A0ABR2R9T3_9ROSI</name>
<proteinExistence type="predicted"/>
<dbReference type="SUPFAM" id="SSF53067">
    <property type="entry name" value="Actin-like ATPase domain"/>
    <property type="match status" value="2"/>
</dbReference>
<feature type="domain" description="Ppx/GppA phosphatase N-terminal" evidence="1">
    <location>
        <begin position="11"/>
        <end position="111"/>
    </location>
</feature>
<dbReference type="EMBL" id="JBBPBN010000024">
    <property type="protein sequence ID" value="KAK9009717.1"/>
    <property type="molecule type" value="Genomic_DNA"/>
</dbReference>
<dbReference type="InterPro" id="IPR050273">
    <property type="entry name" value="GppA/Ppx_hydrolase"/>
</dbReference>
<dbReference type="Pfam" id="PF02541">
    <property type="entry name" value="Ppx-GppA"/>
    <property type="match status" value="1"/>
</dbReference>
<comment type="caution">
    <text evidence="2">The sequence shown here is derived from an EMBL/GenBank/DDBJ whole genome shotgun (WGS) entry which is preliminary data.</text>
</comment>
<keyword evidence="3" id="KW-1185">Reference proteome</keyword>
<evidence type="ECO:0000313" key="2">
    <source>
        <dbReference type="EMBL" id="KAK9009717.1"/>
    </source>
</evidence>
<dbReference type="Proteomes" id="UP001396334">
    <property type="component" value="Unassembled WGS sequence"/>
</dbReference>
<dbReference type="InterPro" id="IPR043129">
    <property type="entry name" value="ATPase_NBD"/>
</dbReference>
<organism evidence="2 3">
    <name type="scientific">Hibiscus sabdariffa</name>
    <name type="common">roselle</name>
    <dbReference type="NCBI Taxonomy" id="183260"/>
    <lineage>
        <taxon>Eukaryota</taxon>
        <taxon>Viridiplantae</taxon>
        <taxon>Streptophyta</taxon>
        <taxon>Embryophyta</taxon>
        <taxon>Tracheophyta</taxon>
        <taxon>Spermatophyta</taxon>
        <taxon>Magnoliopsida</taxon>
        <taxon>eudicotyledons</taxon>
        <taxon>Gunneridae</taxon>
        <taxon>Pentapetalae</taxon>
        <taxon>rosids</taxon>
        <taxon>malvids</taxon>
        <taxon>Malvales</taxon>
        <taxon>Malvaceae</taxon>
        <taxon>Malvoideae</taxon>
        <taxon>Hibiscus</taxon>
    </lineage>
</organism>
<dbReference type="InterPro" id="IPR003695">
    <property type="entry name" value="Ppx_GppA_N"/>
</dbReference>
<evidence type="ECO:0000259" key="1">
    <source>
        <dbReference type="Pfam" id="PF02541"/>
    </source>
</evidence>
<accession>A0ABR2R9T3</accession>
<dbReference type="PANTHER" id="PTHR30005">
    <property type="entry name" value="EXOPOLYPHOSPHATASE"/>
    <property type="match status" value="1"/>
</dbReference>
<evidence type="ECO:0000313" key="3">
    <source>
        <dbReference type="Proteomes" id="UP001396334"/>
    </source>
</evidence>
<dbReference type="PANTHER" id="PTHR30005:SF0">
    <property type="entry name" value="RETROGRADE REGULATION PROTEIN 2"/>
    <property type="match status" value="1"/>
</dbReference>
<gene>
    <name evidence="2" type="ORF">V6N11_036245</name>
</gene>
<dbReference type="Gene3D" id="3.30.420.40">
    <property type="match status" value="1"/>
</dbReference>
<dbReference type="Gene3D" id="3.30.420.150">
    <property type="entry name" value="Exopolyphosphatase. Domain 2"/>
    <property type="match status" value="1"/>
</dbReference>